<dbReference type="AlphaFoldDB" id="A0A1B4VCU5"/>
<dbReference type="EMBL" id="AP014936">
    <property type="protein sequence ID" value="BAU46877.1"/>
    <property type="molecule type" value="Genomic_DNA"/>
</dbReference>
<organism evidence="1 2">
    <name type="scientific">Sulfurifustis variabilis</name>
    <dbReference type="NCBI Taxonomy" id="1675686"/>
    <lineage>
        <taxon>Bacteria</taxon>
        <taxon>Pseudomonadati</taxon>
        <taxon>Pseudomonadota</taxon>
        <taxon>Gammaproteobacteria</taxon>
        <taxon>Acidiferrobacterales</taxon>
        <taxon>Acidiferrobacteraceae</taxon>
        <taxon>Sulfurifustis</taxon>
    </lineage>
</organism>
<gene>
    <name evidence="1" type="ORF">SVA_0295</name>
</gene>
<keyword evidence="2" id="KW-1185">Reference proteome</keyword>
<protein>
    <submittedName>
        <fullName evidence="1">Uncharacterized protein</fullName>
    </submittedName>
</protein>
<evidence type="ECO:0000313" key="1">
    <source>
        <dbReference type="EMBL" id="BAU46877.1"/>
    </source>
</evidence>
<name>A0A1B4VCU5_9GAMM</name>
<dbReference type="RefSeq" id="WP_096457768.1">
    <property type="nucleotide sequence ID" value="NZ_AP014936.1"/>
</dbReference>
<evidence type="ECO:0000313" key="2">
    <source>
        <dbReference type="Proteomes" id="UP000218899"/>
    </source>
</evidence>
<proteinExistence type="predicted"/>
<dbReference type="KEGG" id="sva:SVA_0295"/>
<accession>A0A1B4VCU5</accession>
<dbReference type="Proteomes" id="UP000218899">
    <property type="component" value="Chromosome"/>
</dbReference>
<reference evidence="1 2" key="1">
    <citation type="submission" date="2015-08" db="EMBL/GenBank/DDBJ databases">
        <title>Complete genome sequence of Sulfurifustis variabilis.</title>
        <authorList>
            <person name="Miura A."/>
            <person name="Kojima H."/>
            <person name="Fukui M."/>
        </authorList>
    </citation>
    <scope>NUCLEOTIDE SEQUENCE [LARGE SCALE GENOMIC DNA]</scope>
    <source>
        <strain evidence="2">skN76</strain>
    </source>
</reference>
<sequence length="169" mass="18618">MKCYTVTENGMTPGIDFVDEPYPHVPVGDPRNEPDFRRVQIEDALASSSTNGAVTSCSLALVPNDDDRRRASYRLVPPTGRDDDQALVKLEARAAPGCRTWYNPPRETLTVAKGWIPEGGSGPRVRTPVEMMVLRKGGEIGVYETNRSDPQGRLKFRVRFDGAELALAS</sequence>